<evidence type="ECO:0000313" key="2">
    <source>
        <dbReference type="Proteomes" id="UP000294576"/>
    </source>
</evidence>
<dbReference type="Proteomes" id="UP000294576">
    <property type="component" value="Unassembled WGS sequence"/>
</dbReference>
<gene>
    <name evidence="1" type="ORF">EV132_12462</name>
</gene>
<proteinExistence type="predicted"/>
<name>A0A4R3Q131_RHISU</name>
<accession>A0A4R3Q131</accession>
<dbReference type="EMBL" id="SMBH01000024">
    <property type="protein sequence ID" value="TCU09662.1"/>
    <property type="molecule type" value="Genomic_DNA"/>
</dbReference>
<sequence length="40" mass="4733">MLAVDLANRERHSSWKDFLAKLKQRHLHGWNSSSRTIMPD</sequence>
<evidence type="ECO:0000313" key="1">
    <source>
        <dbReference type="EMBL" id="TCU09662.1"/>
    </source>
</evidence>
<protein>
    <submittedName>
        <fullName evidence="1">Uncharacterized protein</fullName>
    </submittedName>
</protein>
<reference evidence="1 2" key="1">
    <citation type="submission" date="2019-03" db="EMBL/GenBank/DDBJ databases">
        <title>Genomic Encyclopedia of Type Strains, Phase IV (KMG-V): Genome sequencing to study the core and pangenomes of soil and plant-associated prokaryotes.</title>
        <authorList>
            <person name="Whitman W."/>
        </authorList>
    </citation>
    <scope>NUCLEOTIDE SEQUENCE [LARGE SCALE GENOMIC DNA]</scope>
    <source>
        <strain evidence="1 2">Hc14</strain>
    </source>
</reference>
<organism evidence="1 2">
    <name type="scientific">Rhizobium sullae</name>
    <name type="common">Rhizobium hedysari</name>
    <dbReference type="NCBI Taxonomy" id="50338"/>
    <lineage>
        <taxon>Bacteria</taxon>
        <taxon>Pseudomonadati</taxon>
        <taxon>Pseudomonadota</taxon>
        <taxon>Alphaproteobacteria</taxon>
        <taxon>Hyphomicrobiales</taxon>
        <taxon>Rhizobiaceae</taxon>
        <taxon>Rhizobium/Agrobacterium group</taxon>
        <taxon>Rhizobium</taxon>
    </lineage>
</organism>
<comment type="caution">
    <text evidence="1">The sequence shown here is derived from an EMBL/GenBank/DDBJ whole genome shotgun (WGS) entry which is preliminary data.</text>
</comment>
<dbReference type="AlphaFoldDB" id="A0A4R3Q131"/>